<dbReference type="FunFam" id="3.30.565.10:FF:000023">
    <property type="entry name" value="PAS domain-containing sensor histidine kinase"/>
    <property type="match status" value="1"/>
</dbReference>
<dbReference type="EC" id="2.7.13.3" evidence="4"/>
<evidence type="ECO:0000256" key="2">
    <source>
        <dbReference type="ARBA" id="ARBA00004236"/>
    </source>
</evidence>
<evidence type="ECO:0000256" key="4">
    <source>
        <dbReference type="ARBA" id="ARBA00012438"/>
    </source>
</evidence>
<dbReference type="Gene3D" id="6.10.340.10">
    <property type="match status" value="1"/>
</dbReference>
<keyword evidence="13" id="KW-1133">Transmembrane helix</keyword>
<dbReference type="PANTHER" id="PTHR45453">
    <property type="entry name" value="PHOSPHATE REGULON SENSOR PROTEIN PHOR"/>
    <property type="match status" value="1"/>
</dbReference>
<evidence type="ECO:0000256" key="12">
    <source>
        <dbReference type="ARBA" id="ARBA00023136"/>
    </source>
</evidence>
<dbReference type="InterPro" id="IPR003661">
    <property type="entry name" value="HisK_dim/P_dom"/>
</dbReference>
<dbReference type="SMART" id="SM00388">
    <property type="entry name" value="HisKA"/>
    <property type="match status" value="1"/>
</dbReference>
<dbReference type="GO" id="GO:0016036">
    <property type="term" value="P:cellular response to phosphate starvation"/>
    <property type="evidence" value="ECO:0007669"/>
    <property type="project" value="TreeGrafter"/>
</dbReference>
<dbReference type="EMBL" id="LSCQ01000019">
    <property type="protein sequence ID" value="KXB37815.1"/>
    <property type="molecule type" value="Genomic_DNA"/>
</dbReference>
<feature type="domain" description="HAMP" evidence="15">
    <location>
        <begin position="193"/>
        <end position="245"/>
    </location>
</feature>
<evidence type="ECO:0000256" key="11">
    <source>
        <dbReference type="ARBA" id="ARBA00023012"/>
    </source>
</evidence>
<dbReference type="InterPro" id="IPR003594">
    <property type="entry name" value="HATPase_dom"/>
</dbReference>
<organism evidence="16 17">
    <name type="scientific">Aerococcus christensenii</name>
    <dbReference type="NCBI Taxonomy" id="87541"/>
    <lineage>
        <taxon>Bacteria</taxon>
        <taxon>Bacillati</taxon>
        <taxon>Bacillota</taxon>
        <taxon>Bacilli</taxon>
        <taxon>Lactobacillales</taxon>
        <taxon>Aerococcaceae</taxon>
        <taxon>Aerococcus</taxon>
    </lineage>
</organism>
<protein>
    <recommendedName>
        <fullName evidence="4">histidine kinase</fullName>
        <ecNumber evidence="4">2.7.13.3</ecNumber>
    </recommendedName>
</protein>
<dbReference type="Gene3D" id="1.10.287.130">
    <property type="match status" value="1"/>
</dbReference>
<gene>
    <name evidence="16" type="ORF">HMPREF3187_00374</name>
</gene>
<dbReference type="Gene3D" id="3.30.565.10">
    <property type="entry name" value="Histidine kinase-like ATPase, C-terminal domain"/>
    <property type="match status" value="1"/>
</dbReference>
<dbReference type="GO" id="GO:0005886">
    <property type="term" value="C:plasma membrane"/>
    <property type="evidence" value="ECO:0007669"/>
    <property type="project" value="UniProtKB-SubCell"/>
</dbReference>
<keyword evidence="6" id="KW-0597">Phosphoprotein</keyword>
<evidence type="ECO:0000256" key="7">
    <source>
        <dbReference type="ARBA" id="ARBA00022679"/>
    </source>
</evidence>
<keyword evidence="11" id="KW-0902">Two-component regulatory system</keyword>
<dbReference type="InterPro" id="IPR004358">
    <property type="entry name" value="Sig_transdc_His_kin-like_C"/>
</dbReference>
<dbReference type="AlphaFoldDB" id="A0A133Y3U0"/>
<dbReference type="PROSITE" id="PS50109">
    <property type="entry name" value="HIS_KIN"/>
    <property type="match status" value="1"/>
</dbReference>
<dbReference type="GO" id="GO:0005524">
    <property type="term" value="F:ATP binding"/>
    <property type="evidence" value="ECO:0007669"/>
    <property type="project" value="UniProtKB-KW"/>
</dbReference>
<dbReference type="Pfam" id="PF02518">
    <property type="entry name" value="HATPase_c"/>
    <property type="match status" value="1"/>
</dbReference>
<evidence type="ECO:0000313" key="17">
    <source>
        <dbReference type="Proteomes" id="UP000070422"/>
    </source>
</evidence>
<dbReference type="RefSeq" id="WP_060936470.1">
    <property type="nucleotide sequence ID" value="NZ_JASOZP010000001.1"/>
</dbReference>
<evidence type="ECO:0000256" key="13">
    <source>
        <dbReference type="SAM" id="Phobius"/>
    </source>
</evidence>
<comment type="subcellular location">
    <subcellularLocation>
        <location evidence="2">Cell membrane</location>
    </subcellularLocation>
    <subcellularLocation>
        <location evidence="3">Membrane raft</location>
        <topology evidence="3">Multi-pass membrane protein</topology>
    </subcellularLocation>
</comment>
<evidence type="ECO:0000259" key="15">
    <source>
        <dbReference type="PROSITE" id="PS50885"/>
    </source>
</evidence>
<feature type="transmembrane region" description="Helical" evidence="13">
    <location>
        <begin position="169"/>
        <end position="192"/>
    </location>
</feature>
<dbReference type="CDD" id="cd00082">
    <property type="entry name" value="HisKA"/>
    <property type="match status" value="1"/>
</dbReference>
<dbReference type="Proteomes" id="UP000070422">
    <property type="component" value="Unassembled WGS sequence"/>
</dbReference>
<dbReference type="PANTHER" id="PTHR45453:SF1">
    <property type="entry name" value="PHOSPHATE REGULON SENSOR PROTEIN PHOR"/>
    <property type="match status" value="1"/>
</dbReference>
<dbReference type="OrthoDB" id="9813151at2"/>
<dbReference type="SMART" id="SM00387">
    <property type="entry name" value="HATPase_c"/>
    <property type="match status" value="1"/>
</dbReference>
<dbReference type="PRINTS" id="PR00344">
    <property type="entry name" value="BCTRLSENSOR"/>
</dbReference>
<dbReference type="Gene3D" id="3.30.450.20">
    <property type="entry name" value="PAS domain"/>
    <property type="match status" value="1"/>
</dbReference>
<keyword evidence="5" id="KW-1003">Cell membrane</keyword>
<evidence type="ECO:0000313" key="16">
    <source>
        <dbReference type="EMBL" id="KXB37815.1"/>
    </source>
</evidence>
<reference evidence="16 17" key="1">
    <citation type="submission" date="2016-01" db="EMBL/GenBank/DDBJ databases">
        <authorList>
            <person name="Oliw E.H."/>
        </authorList>
    </citation>
    <scope>NUCLEOTIDE SEQUENCE [LARGE SCALE GENOMIC DNA]</scope>
    <source>
        <strain evidence="16 17">KA00635</strain>
    </source>
</reference>
<dbReference type="InterPro" id="IPR003660">
    <property type="entry name" value="HAMP_dom"/>
</dbReference>
<dbReference type="GO" id="GO:0045121">
    <property type="term" value="C:membrane raft"/>
    <property type="evidence" value="ECO:0007669"/>
    <property type="project" value="UniProtKB-SubCell"/>
</dbReference>
<evidence type="ECO:0000256" key="1">
    <source>
        <dbReference type="ARBA" id="ARBA00000085"/>
    </source>
</evidence>
<keyword evidence="13" id="KW-0812">Transmembrane</keyword>
<evidence type="ECO:0000256" key="3">
    <source>
        <dbReference type="ARBA" id="ARBA00004314"/>
    </source>
</evidence>
<dbReference type="STRING" id="87541.AWM71_02365"/>
<sequence length="603" mass="69158">MKRLTLGLTAIFSILFLTLSLIFSLNANTLVQTSMEDQTKTFMEETAHTLEKACQNLTSEDLANETENWRVVRQELLSVSHSVEKVSVYNKEGKEICHLGNDRLKSENPGVVSSSPDSSNDFQFKRLDRPDHEAFYEYSGNLTNQQGDFLAYIRIVRPTTDIADSRLRLFRFSILGSLMMTVLLYVALRIYFRQISQPIDSLSQLVGKLNKHDYSLRYDQLGVEELDALGDRVNRLADNLSQQGSQISMQEERLKLLMNYLVVGILMMDKDHQIKVVNRAAYRILNLNDKVLNHTYEEILKDQELKEMIAKGYKKKKNTKSEITFHSTKKRIVDVNVLYVPQNREELSFGEQVIVLLYDITEIRHLEEVRSEFVANASHELKTPITVIKGFTETLLDGALEDPVSARYFVGLMDKESNRLGQLINDTLDLARIEQDKREHRIENVCLDELIEEILIQLRQKAQKRHVQLHFENLFSKPIDLISEPSRIKQIMLNLIINAIEYNHPQGGDVWISIDSQPKSGLVIIKVKDNGIGIPKKDLPRIFERFYRVDKARSKASGGTGLGLSIVRNLVKSMDGHILVESKWQEGTCFTVYLPSDPRGEED</sequence>
<dbReference type="InterPro" id="IPR036097">
    <property type="entry name" value="HisK_dim/P_sf"/>
</dbReference>
<dbReference type="SUPFAM" id="SSF55785">
    <property type="entry name" value="PYP-like sensor domain (PAS domain)"/>
    <property type="match status" value="1"/>
</dbReference>
<dbReference type="InterPro" id="IPR005467">
    <property type="entry name" value="His_kinase_dom"/>
</dbReference>
<dbReference type="SUPFAM" id="SSF55874">
    <property type="entry name" value="ATPase domain of HSP90 chaperone/DNA topoisomerase II/histidine kinase"/>
    <property type="match status" value="1"/>
</dbReference>
<comment type="catalytic activity">
    <reaction evidence="1">
        <text>ATP + protein L-histidine = ADP + protein N-phospho-L-histidine.</text>
        <dbReference type="EC" id="2.7.13.3"/>
    </reaction>
</comment>
<dbReference type="GO" id="GO:0000155">
    <property type="term" value="F:phosphorelay sensor kinase activity"/>
    <property type="evidence" value="ECO:0007669"/>
    <property type="project" value="InterPro"/>
</dbReference>
<evidence type="ECO:0000256" key="6">
    <source>
        <dbReference type="ARBA" id="ARBA00022553"/>
    </source>
</evidence>
<keyword evidence="9 16" id="KW-0418">Kinase</keyword>
<dbReference type="InterPro" id="IPR050351">
    <property type="entry name" value="BphY/WalK/GraS-like"/>
</dbReference>
<dbReference type="PATRIC" id="fig|87541.4.peg.376"/>
<evidence type="ECO:0000256" key="5">
    <source>
        <dbReference type="ARBA" id="ARBA00022475"/>
    </source>
</evidence>
<evidence type="ECO:0000256" key="10">
    <source>
        <dbReference type="ARBA" id="ARBA00022840"/>
    </source>
</evidence>
<dbReference type="CDD" id="cd00075">
    <property type="entry name" value="HATPase"/>
    <property type="match status" value="1"/>
</dbReference>
<keyword evidence="10" id="KW-0067">ATP-binding</keyword>
<keyword evidence="8" id="KW-0547">Nucleotide-binding</keyword>
<proteinExistence type="predicted"/>
<comment type="caution">
    <text evidence="16">The sequence shown here is derived from an EMBL/GenBank/DDBJ whole genome shotgun (WGS) entry which is preliminary data.</text>
</comment>
<keyword evidence="7" id="KW-0808">Transferase</keyword>
<keyword evidence="12 13" id="KW-0472">Membrane</keyword>
<feature type="domain" description="Histidine kinase" evidence="14">
    <location>
        <begin position="376"/>
        <end position="598"/>
    </location>
</feature>
<dbReference type="InterPro" id="IPR036890">
    <property type="entry name" value="HATPase_C_sf"/>
</dbReference>
<accession>A0A133Y3U0</accession>
<dbReference type="NCBIfam" id="NF046044">
    <property type="entry name" value="PnpS"/>
    <property type="match status" value="1"/>
</dbReference>
<dbReference type="PROSITE" id="PS50885">
    <property type="entry name" value="HAMP"/>
    <property type="match status" value="1"/>
</dbReference>
<evidence type="ECO:0000256" key="8">
    <source>
        <dbReference type="ARBA" id="ARBA00022741"/>
    </source>
</evidence>
<name>A0A133Y3U0_9LACT</name>
<dbReference type="Pfam" id="PF00512">
    <property type="entry name" value="HisKA"/>
    <property type="match status" value="1"/>
</dbReference>
<dbReference type="FunFam" id="1.10.287.130:FF:000001">
    <property type="entry name" value="Two-component sensor histidine kinase"/>
    <property type="match status" value="1"/>
</dbReference>
<evidence type="ECO:0000256" key="9">
    <source>
        <dbReference type="ARBA" id="ARBA00022777"/>
    </source>
</evidence>
<dbReference type="GO" id="GO:0004721">
    <property type="term" value="F:phosphoprotein phosphatase activity"/>
    <property type="evidence" value="ECO:0007669"/>
    <property type="project" value="TreeGrafter"/>
</dbReference>
<dbReference type="InterPro" id="IPR035965">
    <property type="entry name" value="PAS-like_dom_sf"/>
</dbReference>
<dbReference type="SUPFAM" id="SSF47384">
    <property type="entry name" value="Homodimeric domain of signal transducing histidine kinase"/>
    <property type="match status" value="1"/>
</dbReference>
<evidence type="ECO:0000259" key="14">
    <source>
        <dbReference type="PROSITE" id="PS50109"/>
    </source>
</evidence>